<dbReference type="RefSeq" id="WP_143847722.1">
    <property type="nucleotide sequence ID" value="NZ_VLXZ01000003.1"/>
</dbReference>
<sequence>MKNIAIGATIIILLAGAAIAYIGMTQEGLFASDSNEVENLPTRELGTKTEAAEGIIDYEASTERVVFQEGEEEKVKELIQTHHDFLNHLAGWGGVERLDHSELTEREKWRTLKSDVQWMMDYGLSHSEMMNDLRNAEALIEVSEEHSDEMSVRYLHRIFHDLDAELNGTNVDRIWNVTYAFGAEEEINKVYNYMHDLEAND</sequence>
<dbReference type="OrthoDB" id="2087420at2"/>
<gene>
    <name evidence="1" type="ORF">FN960_05635</name>
</gene>
<dbReference type="EMBL" id="VLXZ01000003">
    <property type="protein sequence ID" value="TSB47222.1"/>
    <property type="molecule type" value="Genomic_DNA"/>
</dbReference>
<comment type="caution">
    <text evidence="1">The sequence shown here is derived from an EMBL/GenBank/DDBJ whole genome shotgun (WGS) entry which is preliminary data.</text>
</comment>
<evidence type="ECO:0000313" key="2">
    <source>
        <dbReference type="Proteomes" id="UP000318521"/>
    </source>
</evidence>
<accession>A0A554A0K2</accession>
<proteinExistence type="predicted"/>
<protein>
    <submittedName>
        <fullName evidence="1">Uncharacterized protein</fullName>
    </submittedName>
</protein>
<keyword evidence="2" id="KW-1185">Reference proteome</keyword>
<organism evidence="1 2">
    <name type="scientific">Alkalicoccobacillus porphyridii</name>
    <dbReference type="NCBI Taxonomy" id="2597270"/>
    <lineage>
        <taxon>Bacteria</taxon>
        <taxon>Bacillati</taxon>
        <taxon>Bacillota</taxon>
        <taxon>Bacilli</taxon>
        <taxon>Bacillales</taxon>
        <taxon>Bacillaceae</taxon>
        <taxon>Alkalicoccobacillus</taxon>
    </lineage>
</organism>
<dbReference type="Proteomes" id="UP000318521">
    <property type="component" value="Unassembled WGS sequence"/>
</dbReference>
<reference evidence="1 2" key="1">
    <citation type="submission" date="2019-07" db="EMBL/GenBank/DDBJ databases">
        <authorList>
            <person name="Park Y.J."/>
            <person name="Jeong S.E."/>
            <person name="Jung H.S."/>
        </authorList>
    </citation>
    <scope>NUCLEOTIDE SEQUENCE [LARGE SCALE GENOMIC DNA]</scope>
    <source>
        <strain evidence="2">P16(2019)</strain>
    </source>
</reference>
<evidence type="ECO:0000313" key="1">
    <source>
        <dbReference type="EMBL" id="TSB47222.1"/>
    </source>
</evidence>
<name>A0A554A0K2_9BACI</name>
<dbReference type="AlphaFoldDB" id="A0A554A0K2"/>